<dbReference type="SUPFAM" id="SSF141673">
    <property type="entry name" value="MOSC N-terminal domain-like"/>
    <property type="match status" value="1"/>
</dbReference>
<dbReference type="InterPro" id="IPR005302">
    <property type="entry name" value="MoCF_Sase_C"/>
</dbReference>
<sequence length="353" mass="39406">MVHSPLYMSNLENDPTLDRLQMLQNWITTSIIAAVAVGVAGILVWKKKKRSFVRVGEISKLYFFPIKSLKAMEVKRGKCTKLGFEVNGVLDRSFMLVDKKGVLVSQREAPNLALLTQNIDGKNVLVTSPSGKVLKIEIKDSVAPSDTIIECWIHTERAEGVDCGDEAAAFFQSYTNLPDIRLVRYFPSLPKREYVRNKEFARKLRKENPVGFPDLGPFHIMSQASIDDLNSKLEGHKVSVLNFRPNILVEGCKPYEEDAWTYIKFNDGALMCNLILITRCIMTTNDPSTGILTQKEPLITLRKYRIPSDPELLEKTGSIPCLGIACGVLQSGDLSVGDNIFAVIGSQPKMKVK</sequence>
<dbReference type="GO" id="GO:0003824">
    <property type="term" value="F:catalytic activity"/>
    <property type="evidence" value="ECO:0007669"/>
    <property type="project" value="InterPro"/>
</dbReference>
<evidence type="ECO:0000259" key="2">
    <source>
        <dbReference type="PROSITE" id="PS51340"/>
    </source>
</evidence>
<dbReference type="PANTHER" id="PTHR14237:SF19">
    <property type="entry name" value="MITOCHONDRIAL AMIDOXIME REDUCING COMPONENT 1"/>
    <property type="match status" value="1"/>
</dbReference>
<dbReference type="Pfam" id="PF03476">
    <property type="entry name" value="MOSC_N"/>
    <property type="match status" value="1"/>
</dbReference>
<keyword evidence="1" id="KW-0812">Transmembrane</keyword>
<dbReference type="Proteomes" id="UP000886998">
    <property type="component" value="Unassembled WGS sequence"/>
</dbReference>
<dbReference type="SUPFAM" id="SSF50800">
    <property type="entry name" value="PK beta-barrel domain-like"/>
    <property type="match status" value="1"/>
</dbReference>
<protein>
    <submittedName>
        <fullName evidence="3">Mitochondrial amidoxime-reducing component 1</fullName>
    </submittedName>
</protein>
<dbReference type="GO" id="GO:0030170">
    <property type="term" value="F:pyridoxal phosphate binding"/>
    <property type="evidence" value="ECO:0007669"/>
    <property type="project" value="InterPro"/>
</dbReference>
<keyword evidence="4" id="KW-1185">Reference proteome</keyword>
<name>A0A8X6X2X5_9ARAC</name>
<comment type="caution">
    <text evidence="3">The sequence shown here is derived from an EMBL/GenBank/DDBJ whole genome shotgun (WGS) entry which is preliminary data.</text>
</comment>
<feature type="domain" description="MOSC" evidence="2">
    <location>
        <begin position="175"/>
        <end position="343"/>
    </location>
</feature>
<dbReference type="Pfam" id="PF03473">
    <property type="entry name" value="MOSC"/>
    <property type="match status" value="1"/>
</dbReference>
<gene>
    <name evidence="3" type="primary">MTARC1</name>
    <name evidence="3" type="ORF">TNIN_58041</name>
</gene>
<dbReference type="OrthoDB" id="6426255at2759"/>
<keyword evidence="1" id="KW-1133">Transmembrane helix</keyword>
<evidence type="ECO:0000313" key="4">
    <source>
        <dbReference type="Proteomes" id="UP000886998"/>
    </source>
</evidence>
<feature type="transmembrane region" description="Helical" evidence="1">
    <location>
        <begin position="26"/>
        <end position="45"/>
    </location>
</feature>
<evidence type="ECO:0000313" key="3">
    <source>
        <dbReference type="EMBL" id="GFY45021.1"/>
    </source>
</evidence>
<evidence type="ECO:0000256" key="1">
    <source>
        <dbReference type="SAM" id="Phobius"/>
    </source>
</evidence>
<keyword evidence="1" id="KW-0472">Membrane</keyword>
<dbReference type="PANTHER" id="PTHR14237">
    <property type="entry name" value="MOLYBDOPTERIN COFACTOR SULFURASE MOSC"/>
    <property type="match status" value="1"/>
</dbReference>
<dbReference type="EMBL" id="BMAV01004536">
    <property type="protein sequence ID" value="GFY45021.1"/>
    <property type="molecule type" value="Genomic_DNA"/>
</dbReference>
<dbReference type="GO" id="GO:0030151">
    <property type="term" value="F:molybdenum ion binding"/>
    <property type="evidence" value="ECO:0007669"/>
    <property type="project" value="InterPro"/>
</dbReference>
<organism evidence="3 4">
    <name type="scientific">Trichonephila inaurata madagascariensis</name>
    <dbReference type="NCBI Taxonomy" id="2747483"/>
    <lineage>
        <taxon>Eukaryota</taxon>
        <taxon>Metazoa</taxon>
        <taxon>Ecdysozoa</taxon>
        <taxon>Arthropoda</taxon>
        <taxon>Chelicerata</taxon>
        <taxon>Arachnida</taxon>
        <taxon>Araneae</taxon>
        <taxon>Araneomorphae</taxon>
        <taxon>Entelegynae</taxon>
        <taxon>Araneoidea</taxon>
        <taxon>Nephilidae</taxon>
        <taxon>Trichonephila</taxon>
        <taxon>Trichonephila inaurata</taxon>
    </lineage>
</organism>
<accession>A0A8X6X2X5</accession>
<proteinExistence type="predicted"/>
<dbReference type="InterPro" id="IPR011037">
    <property type="entry name" value="Pyrv_Knase-like_insert_dom_sf"/>
</dbReference>
<dbReference type="AlphaFoldDB" id="A0A8X6X2X5"/>
<dbReference type="InterPro" id="IPR005303">
    <property type="entry name" value="MOCOS_middle"/>
</dbReference>
<reference evidence="3" key="1">
    <citation type="submission" date="2020-08" db="EMBL/GenBank/DDBJ databases">
        <title>Multicomponent nature underlies the extraordinary mechanical properties of spider dragline silk.</title>
        <authorList>
            <person name="Kono N."/>
            <person name="Nakamura H."/>
            <person name="Mori M."/>
            <person name="Yoshida Y."/>
            <person name="Ohtoshi R."/>
            <person name="Malay A.D."/>
            <person name="Moran D.A.P."/>
            <person name="Tomita M."/>
            <person name="Numata K."/>
            <person name="Arakawa K."/>
        </authorList>
    </citation>
    <scope>NUCLEOTIDE SEQUENCE</scope>
</reference>
<dbReference type="PROSITE" id="PS51340">
    <property type="entry name" value="MOSC"/>
    <property type="match status" value="1"/>
</dbReference>